<dbReference type="Gene3D" id="2.60.120.1440">
    <property type="match status" value="1"/>
</dbReference>
<dbReference type="PANTHER" id="PTHR30273">
    <property type="entry name" value="PERIPLASMIC SIGNAL SENSOR AND SIGMA FACTOR ACTIVATOR FECR-RELATED"/>
    <property type="match status" value="1"/>
</dbReference>
<proteinExistence type="predicted"/>
<dbReference type="InterPro" id="IPR006860">
    <property type="entry name" value="FecR"/>
</dbReference>
<protein>
    <recommendedName>
        <fullName evidence="2">FecR protein domain-containing protein</fullName>
    </recommendedName>
</protein>
<dbReference type="PIRSF" id="PIRSF018266">
    <property type="entry name" value="FecR"/>
    <property type="match status" value="1"/>
</dbReference>
<keyword evidence="1" id="KW-0472">Membrane</keyword>
<dbReference type="EMBL" id="LRPC01000012">
    <property type="protein sequence ID" value="KYG75624.1"/>
    <property type="molecule type" value="Genomic_DNA"/>
</dbReference>
<dbReference type="OrthoDB" id="1523489at2"/>
<comment type="caution">
    <text evidence="3">The sequence shown here is derived from an EMBL/GenBank/DDBJ whole genome shotgun (WGS) entry which is preliminary data.</text>
</comment>
<keyword evidence="1" id="KW-0812">Transmembrane</keyword>
<feature type="domain" description="FecR protein" evidence="2">
    <location>
        <begin position="108"/>
        <end position="199"/>
    </location>
</feature>
<dbReference type="STRING" id="333140.AWW68_07245"/>
<organism evidence="3 4">
    <name type="scientific">Roseivirga spongicola</name>
    <dbReference type="NCBI Taxonomy" id="333140"/>
    <lineage>
        <taxon>Bacteria</taxon>
        <taxon>Pseudomonadati</taxon>
        <taxon>Bacteroidota</taxon>
        <taxon>Cytophagia</taxon>
        <taxon>Cytophagales</taxon>
        <taxon>Roseivirgaceae</taxon>
        <taxon>Roseivirga</taxon>
    </lineage>
</organism>
<dbReference type="PANTHER" id="PTHR30273:SF2">
    <property type="entry name" value="PROTEIN FECR"/>
    <property type="match status" value="1"/>
</dbReference>
<dbReference type="Proteomes" id="UP000075606">
    <property type="component" value="Unassembled WGS sequence"/>
</dbReference>
<accession>A0A150XAC6</accession>
<evidence type="ECO:0000256" key="1">
    <source>
        <dbReference type="SAM" id="Phobius"/>
    </source>
</evidence>
<sequence>MTGKEHLTDWEQDWLEGKISSQEAKEKAKNDLQFESLDKFVSKAKQLNIPDGISKAEAWSKLESRISEIYSPKVISISRRSWVIGIAASFILAIGAFFILKQNTNQITIETSLAEVRNVELPDGSTVYLNAESSVSFPEKGWATARKVILTGEAFFEVKRGSSFTVETTNGLVQVLGTSFNVRSRANLLHVACKTGKVRVTTQDESNEQYLTAGMAVNVENGSISEILETRADRIDSWRNGQYDYESIPLEQVLNEIKRLYKVEIEHDFSSSELTSPITTTFSSLKDAAQTIAVQKGRGFEVNEEENTAVFKVK</sequence>
<keyword evidence="1" id="KW-1133">Transmembrane helix</keyword>
<feature type="transmembrane region" description="Helical" evidence="1">
    <location>
        <begin position="82"/>
        <end position="100"/>
    </location>
</feature>
<keyword evidence="4" id="KW-1185">Reference proteome</keyword>
<dbReference type="GO" id="GO:0016989">
    <property type="term" value="F:sigma factor antagonist activity"/>
    <property type="evidence" value="ECO:0007669"/>
    <property type="project" value="TreeGrafter"/>
</dbReference>
<dbReference type="AlphaFoldDB" id="A0A150XAC6"/>
<evidence type="ECO:0000313" key="3">
    <source>
        <dbReference type="EMBL" id="KYG75624.1"/>
    </source>
</evidence>
<dbReference type="Pfam" id="PF04773">
    <property type="entry name" value="FecR"/>
    <property type="match status" value="1"/>
</dbReference>
<reference evidence="3 4" key="1">
    <citation type="submission" date="2016-01" db="EMBL/GenBank/DDBJ databases">
        <title>Genome sequencing of Roseivirga spongicola UST030701-084.</title>
        <authorList>
            <person name="Selvaratnam C."/>
            <person name="Thevarajoo S."/>
            <person name="Goh K.M."/>
            <person name="Ee R."/>
            <person name="Chan K.-G."/>
            <person name="Chong C.S."/>
        </authorList>
    </citation>
    <scope>NUCLEOTIDE SEQUENCE [LARGE SCALE GENOMIC DNA]</scope>
    <source>
        <strain evidence="3 4">UST030701-084</strain>
    </source>
</reference>
<name>A0A150XAC6_9BACT</name>
<gene>
    <name evidence="3" type="ORF">AWW68_07245</name>
</gene>
<dbReference type="RefSeq" id="WP_068219215.1">
    <property type="nucleotide sequence ID" value="NZ_LRPC01000012.1"/>
</dbReference>
<dbReference type="InterPro" id="IPR012373">
    <property type="entry name" value="Ferrdict_sens_TM"/>
</dbReference>
<evidence type="ECO:0000259" key="2">
    <source>
        <dbReference type="Pfam" id="PF04773"/>
    </source>
</evidence>
<dbReference type="Gene3D" id="3.55.50.30">
    <property type="match status" value="1"/>
</dbReference>
<evidence type="ECO:0000313" key="4">
    <source>
        <dbReference type="Proteomes" id="UP000075606"/>
    </source>
</evidence>